<evidence type="ECO:0000256" key="1">
    <source>
        <dbReference type="ARBA" id="ARBA00008861"/>
    </source>
</evidence>
<dbReference type="Pfam" id="PF06094">
    <property type="entry name" value="GGACT"/>
    <property type="match status" value="1"/>
</dbReference>
<evidence type="ECO:0000313" key="5">
    <source>
        <dbReference type="EMBL" id="AEO36415.1"/>
    </source>
</evidence>
<dbReference type="AlphaFoldDB" id="G3MSE7"/>
<dbReference type="InterPro" id="IPR009288">
    <property type="entry name" value="AIG2-like_dom"/>
</dbReference>
<evidence type="ECO:0000259" key="4">
    <source>
        <dbReference type="Pfam" id="PF06094"/>
    </source>
</evidence>
<dbReference type="InterPro" id="IPR036568">
    <property type="entry name" value="GGCT-like_sf"/>
</dbReference>
<organism evidence="5">
    <name type="scientific">Amblyomma maculatum</name>
    <name type="common">Gulf Coast tick</name>
    <dbReference type="NCBI Taxonomy" id="34609"/>
    <lineage>
        <taxon>Eukaryota</taxon>
        <taxon>Metazoa</taxon>
        <taxon>Ecdysozoa</taxon>
        <taxon>Arthropoda</taxon>
        <taxon>Chelicerata</taxon>
        <taxon>Arachnida</taxon>
        <taxon>Acari</taxon>
        <taxon>Parasitiformes</taxon>
        <taxon>Ixodida</taxon>
        <taxon>Ixodoidea</taxon>
        <taxon>Ixodidae</taxon>
        <taxon>Amblyomminae</taxon>
        <taxon>Amblyomma</taxon>
    </lineage>
</organism>
<accession>G3MSE7</accession>
<protein>
    <recommendedName>
        <fullName evidence="3">Gamma-glutamylcyclotransferase family protein</fullName>
    </recommendedName>
</protein>
<comment type="similarity">
    <text evidence="1 3">Belongs to the gamma-glutamylcyclotransferase family.</text>
</comment>
<sequence>MVLARFVNPLSCVSGRALRFVAVMASHAKHYVFVYGTLKTGEPNGGVMKDSMNGNATLIGTATTVKKWPLVIASTYNIPYLLYCEGKGHNVTGELYAVDDKMLSALDDFECHPKYYVRTEEDVELAADQLGEKCKKQLRVWIYFLKNYREELLQRPYIADYSSKGQHGLEYVPRYLRLAQDPKNSHAKEVLNEAVSLEKVGWLGVRRIVLNVC</sequence>
<dbReference type="InterPro" id="IPR039126">
    <property type="entry name" value="GGACT"/>
</dbReference>
<dbReference type="CDD" id="cd06661">
    <property type="entry name" value="GGCT_like"/>
    <property type="match status" value="1"/>
</dbReference>
<dbReference type="PANTHER" id="PTHR12510">
    <property type="entry name" value="TROPONIN C-AKIN-1 PROTEIN"/>
    <property type="match status" value="1"/>
</dbReference>
<proteinExistence type="evidence at transcript level"/>
<feature type="domain" description="Gamma-glutamylcyclotransferase AIG2-like" evidence="4">
    <location>
        <begin position="32"/>
        <end position="160"/>
    </location>
</feature>
<evidence type="ECO:0000256" key="3">
    <source>
        <dbReference type="RuleBase" id="RU367036"/>
    </source>
</evidence>
<dbReference type="EMBL" id="JO844798">
    <property type="protein sequence ID" value="AEO36415.1"/>
    <property type="molecule type" value="mRNA"/>
</dbReference>
<evidence type="ECO:0000256" key="2">
    <source>
        <dbReference type="PIRSR" id="PIRSR639126-1"/>
    </source>
</evidence>
<dbReference type="GO" id="GO:0061929">
    <property type="term" value="F:gamma-glutamylaminecyclotransferase activity"/>
    <property type="evidence" value="ECO:0007669"/>
    <property type="project" value="InterPro"/>
</dbReference>
<dbReference type="PANTHER" id="PTHR12510:SF4">
    <property type="entry name" value="GAMMA-GLUTAMYLAMINECYCLOTRANSFERASE"/>
    <property type="match status" value="1"/>
</dbReference>
<name>G3MSE7_AMBMU</name>
<dbReference type="InterPro" id="IPR013024">
    <property type="entry name" value="GGCT-like"/>
</dbReference>
<feature type="active site" description="Proton acceptor" evidence="2">
    <location>
        <position position="110"/>
    </location>
</feature>
<dbReference type="GO" id="GO:0005829">
    <property type="term" value="C:cytosol"/>
    <property type="evidence" value="ECO:0007669"/>
    <property type="project" value="TreeGrafter"/>
</dbReference>
<dbReference type="SUPFAM" id="SSF110857">
    <property type="entry name" value="Gamma-glutamyl cyclotransferase-like"/>
    <property type="match status" value="1"/>
</dbReference>
<reference evidence="5" key="1">
    <citation type="journal article" date="2011" name="PLoS ONE">
        <title>A deep insight into the sialotranscriptome of the gulf coast tick, Amblyomma maculatum.</title>
        <authorList>
            <person name="Karim S."/>
            <person name="Singh P."/>
            <person name="Ribeiro J.M."/>
        </authorList>
    </citation>
    <scope>NUCLEOTIDE SEQUENCE</scope>
    <source>
        <tissue evidence="5">Salivary gland</tissue>
    </source>
</reference>
<dbReference type="Gene3D" id="3.10.490.10">
    <property type="entry name" value="Gamma-glutamyl cyclotransferase-like"/>
    <property type="match status" value="1"/>
</dbReference>